<evidence type="ECO:0000313" key="3">
    <source>
        <dbReference type="RefSeq" id="XP_017857323.1"/>
    </source>
</evidence>
<sequence length="169" mass="19092">MQHGQRTGEREAMLPSGWVVESSLYDAEHARKAHTSTQHSIQKQKQRPETDTAAAGSWHQPIGALRWAAGRRVRICHFQINSTPTTTITTASDDDGKKAAAVGSLQNRSTTPQLHSVINERYSQLQQQQQQHQQQKQQQQQPQQKSLHSMHTHKHIHTHAYTLSVEQSG</sequence>
<feature type="compositionally biased region" description="Low complexity" evidence="1">
    <location>
        <begin position="125"/>
        <end position="144"/>
    </location>
</feature>
<evidence type="ECO:0000313" key="2">
    <source>
        <dbReference type="Proteomes" id="UP000694904"/>
    </source>
</evidence>
<feature type="region of interest" description="Disordered" evidence="1">
    <location>
        <begin position="29"/>
        <end position="58"/>
    </location>
</feature>
<dbReference type="Proteomes" id="UP000694904">
    <property type="component" value="Chromosome 3"/>
</dbReference>
<feature type="region of interest" description="Disordered" evidence="1">
    <location>
        <begin position="125"/>
        <end position="169"/>
    </location>
</feature>
<feature type="region of interest" description="Disordered" evidence="1">
    <location>
        <begin position="83"/>
        <end position="110"/>
    </location>
</feature>
<name>A0ABM1NQT7_DROAR</name>
<protein>
    <submittedName>
        <fullName evidence="3">BMP-2-inducible protein kinase-like</fullName>
    </submittedName>
</protein>
<organism evidence="2 3">
    <name type="scientific">Drosophila arizonae</name>
    <name type="common">Fruit fly</name>
    <dbReference type="NCBI Taxonomy" id="7263"/>
    <lineage>
        <taxon>Eukaryota</taxon>
        <taxon>Metazoa</taxon>
        <taxon>Ecdysozoa</taxon>
        <taxon>Arthropoda</taxon>
        <taxon>Hexapoda</taxon>
        <taxon>Insecta</taxon>
        <taxon>Pterygota</taxon>
        <taxon>Neoptera</taxon>
        <taxon>Endopterygota</taxon>
        <taxon>Diptera</taxon>
        <taxon>Brachycera</taxon>
        <taxon>Muscomorpha</taxon>
        <taxon>Ephydroidea</taxon>
        <taxon>Drosophilidae</taxon>
        <taxon>Drosophila</taxon>
    </lineage>
</organism>
<feature type="compositionally biased region" description="Basic residues" evidence="1">
    <location>
        <begin position="148"/>
        <end position="158"/>
    </location>
</feature>
<accession>A0ABM1NQT7</accession>
<gene>
    <name evidence="3" type="primary">LOC108610012</name>
</gene>
<reference evidence="2" key="1">
    <citation type="journal article" date="1997" name="Nucleic Acids Res.">
        <title>tRNAscan-SE: a program for improved detection of transfer RNA genes in genomic sequence.</title>
        <authorList>
            <person name="Lowe T.M."/>
            <person name="Eddy S.R."/>
        </authorList>
    </citation>
    <scope>NUCLEOTIDE SEQUENCE [LARGE SCALE GENOMIC DNA]</scope>
</reference>
<dbReference type="RefSeq" id="XP_017857323.1">
    <property type="nucleotide sequence ID" value="XM_018001834.1"/>
</dbReference>
<reference evidence="3" key="3">
    <citation type="submission" date="2025-08" db="UniProtKB">
        <authorList>
            <consortium name="RefSeq"/>
        </authorList>
    </citation>
    <scope>IDENTIFICATION</scope>
    <source>
        <tissue evidence="3">Whole organism</tissue>
    </source>
</reference>
<reference evidence="2" key="2">
    <citation type="journal article" date="2016" name="G3 (Bethesda)">
        <title>Genome Evolution in Three Species of Cactophilic Drosophila.</title>
        <authorList>
            <person name="Sanchez-Flores A."/>
            <person name="Penazola F."/>
            <person name="Carpinteyro-Ponce J."/>
            <person name="Nazario-Yepiz N."/>
            <person name="Abreu-Goodger C."/>
            <person name="Machado C.A."/>
            <person name="Markow T.A."/>
        </authorList>
    </citation>
    <scope>NUCLEOTIDE SEQUENCE [LARGE SCALE GENOMIC DNA]</scope>
</reference>
<proteinExistence type="predicted"/>
<dbReference type="GeneID" id="108610012"/>
<evidence type="ECO:0000256" key="1">
    <source>
        <dbReference type="SAM" id="MobiDB-lite"/>
    </source>
</evidence>
<keyword evidence="2" id="KW-1185">Reference proteome</keyword>